<dbReference type="PANTHER" id="PTHR33393:SF12">
    <property type="entry name" value="CAPSULE BIOSYNTHESIS PROTEIN CAPA"/>
    <property type="match status" value="1"/>
</dbReference>
<dbReference type="InterPro" id="IPR029052">
    <property type="entry name" value="Metallo-depent_PP-like"/>
</dbReference>
<dbReference type="InterPro" id="IPR019079">
    <property type="entry name" value="Capsule_synth_CapA"/>
</dbReference>
<organism evidence="4 5">
    <name type="scientific">Cohnella boryungensis</name>
    <dbReference type="NCBI Taxonomy" id="768479"/>
    <lineage>
        <taxon>Bacteria</taxon>
        <taxon>Bacillati</taxon>
        <taxon>Bacillota</taxon>
        <taxon>Bacilli</taxon>
        <taxon>Bacillales</taxon>
        <taxon>Paenibacillaceae</taxon>
        <taxon>Cohnella</taxon>
    </lineage>
</organism>
<dbReference type="InterPro" id="IPR052169">
    <property type="entry name" value="CW_Biosynth-Accessory"/>
</dbReference>
<feature type="domain" description="Capsule synthesis protein CapA" evidence="3">
    <location>
        <begin position="111"/>
        <end position="366"/>
    </location>
</feature>
<proteinExistence type="inferred from homology"/>
<reference evidence="5" key="1">
    <citation type="journal article" date="2019" name="Int. J. Syst. Evol. Microbiol.">
        <title>The Global Catalogue of Microorganisms (GCM) 10K type strain sequencing project: providing services to taxonomists for standard genome sequencing and annotation.</title>
        <authorList>
            <consortium name="The Broad Institute Genomics Platform"/>
            <consortium name="The Broad Institute Genome Sequencing Center for Infectious Disease"/>
            <person name="Wu L."/>
            <person name="Ma J."/>
        </authorList>
    </citation>
    <scope>NUCLEOTIDE SEQUENCE [LARGE SCALE GENOMIC DNA]</scope>
    <source>
        <strain evidence="5">CGMCC 4.1641</strain>
    </source>
</reference>
<comment type="similarity">
    <text evidence="1">Belongs to the CapA family.</text>
</comment>
<name>A0ABV8S6E3_9BACL</name>
<sequence>MRRSRIADYAQRHDAALRHLWPLGERIVSRLAASRARAANGFVKRPPLIGIGLLALSLLTACTTDSPGLSKPSSERLPSESAPPSPPIQTASRTPEPSASASSEPYTQEATLLAVGDIMVHMPQLPAYYNKAGDRYDLRPWFSQVRPILQTGDWVVGNLETPIAGKDLKYTGYPRFNAPDELAAAIRYSGIELVSTANNHTLDRGVPGVTRTLAAVRKAGLIPFGSSASATDQRRLVIEERNGIRMGFLSYTYGTNGIPIPSGRAYAVNLIDPDTIKKDIAKLRQADADVVTVSLHFGVEYQRMPNQEQTKLVKELIRSGADIILGSHPHVVQPYDMIEISAAESRDGKARTGIVIYSLGNFISNQTGSWKDVGLIFGVRMTKTTHPNGVSEIQWNEITTEPTWVHIIEKQKKRHYTVIPLRSELKQRSFAELTAQDYAKMKTMLKGLDQHLQRLQAS</sequence>
<dbReference type="Pfam" id="PF09587">
    <property type="entry name" value="PGA_cap"/>
    <property type="match status" value="1"/>
</dbReference>
<dbReference type="RefSeq" id="WP_204603225.1">
    <property type="nucleotide sequence ID" value="NZ_JBHSED010000005.1"/>
</dbReference>
<dbReference type="SUPFAM" id="SSF56300">
    <property type="entry name" value="Metallo-dependent phosphatases"/>
    <property type="match status" value="1"/>
</dbReference>
<dbReference type="EMBL" id="JBHSED010000005">
    <property type="protein sequence ID" value="MFC4302916.1"/>
    <property type="molecule type" value="Genomic_DNA"/>
</dbReference>
<evidence type="ECO:0000313" key="4">
    <source>
        <dbReference type="EMBL" id="MFC4302916.1"/>
    </source>
</evidence>
<dbReference type="Proteomes" id="UP001595755">
    <property type="component" value="Unassembled WGS sequence"/>
</dbReference>
<evidence type="ECO:0000313" key="5">
    <source>
        <dbReference type="Proteomes" id="UP001595755"/>
    </source>
</evidence>
<comment type="caution">
    <text evidence="4">The sequence shown here is derived from an EMBL/GenBank/DDBJ whole genome shotgun (WGS) entry which is preliminary data.</text>
</comment>
<evidence type="ECO:0000256" key="2">
    <source>
        <dbReference type="SAM" id="MobiDB-lite"/>
    </source>
</evidence>
<evidence type="ECO:0000256" key="1">
    <source>
        <dbReference type="ARBA" id="ARBA00005662"/>
    </source>
</evidence>
<dbReference type="SMART" id="SM00854">
    <property type="entry name" value="PGA_cap"/>
    <property type="match status" value="1"/>
</dbReference>
<feature type="compositionally biased region" description="Low complexity" evidence="2">
    <location>
        <begin position="90"/>
        <end position="105"/>
    </location>
</feature>
<evidence type="ECO:0000259" key="3">
    <source>
        <dbReference type="SMART" id="SM00854"/>
    </source>
</evidence>
<dbReference type="PANTHER" id="PTHR33393">
    <property type="entry name" value="POLYGLUTAMINE SYNTHESIS ACCESSORY PROTEIN RV0574C-RELATED"/>
    <property type="match status" value="1"/>
</dbReference>
<dbReference type="Gene3D" id="3.60.21.10">
    <property type="match status" value="1"/>
</dbReference>
<gene>
    <name evidence="4" type="ORF">ACFO1S_05585</name>
</gene>
<protein>
    <submittedName>
        <fullName evidence="4">CapA family protein</fullName>
    </submittedName>
</protein>
<accession>A0ABV8S6E3</accession>
<keyword evidence="5" id="KW-1185">Reference proteome</keyword>
<feature type="region of interest" description="Disordered" evidence="2">
    <location>
        <begin position="65"/>
        <end position="106"/>
    </location>
</feature>
<dbReference type="CDD" id="cd07381">
    <property type="entry name" value="MPP_CapA"/>
    <property type="match status" value="1"/>
</dbReference>